<dbReference type="VEuPathDB" id="FungiDB:An02g11310"/>
<proteinExistence type="predicted"/>
<accession>A0AAJ8BTC4</accession>
<gene>
    <name evidence="1" type="ORF">An02g11310</name>
</gene>
<evidence type="ECO:0000313" key="1">
    <source>
        <dbReference type="RefSeq" id="XP_059603505.1"/>
    </source>
</evidence>
<dbReference type="KEGG" id="ang:An02g11310"/>
<dbReference type="GeneID" id="84590471"/>
<dbReference type="AlphaFoldDB" id="A0AAJ8BTC4"/>
<reference evidence="1" key="1">
    <citation type="submission" date="2025-02" db="EMBL/GenBank/DDBJ databases">
        <authorList>
            <consortium name="NCBI Genome Project"/>
        </authorList>
    </citation>
    <scope>NUCLEOTIDE SEQUENCE</scope>
</reference>
<reference evidence="1" key="2">
    <citation type="submission" date="2025-08" db="UniProtKB">
        <authorList>
            <consortium name="RefSeq"/>
        </authorList>
    </citation>
    <scope>IDENTIFICATION</scope>
</reference>
<sequence length="66" mass="7527">MTLIINHQATQSATIRHDARPRSYLLRTTSPLYISILALIPLPTPQAEVYPGYSRRKESQTHRAPQ</sequence>
<protein>
    <submittedName>
        <fullName evidence="1">Uncharacterized protein</fullName>
    </submittedName>
</protein>
<dbReference type="RefSeq" id="XP_059603505.1">
    <property type="nucleotide sequence ID" value="XM_059746622.1"/>
</dbReference>
<organism evidence="1">
    <name type="scientific">Aspergillus niger</name>
    <dbReference type="NCBI Taxonomy" id="5061"/>
    <lineage>
        <taxon>Eukaryota</taxon>
        <taxon>Fungi</taxon>
        <taxon>Dikarya</taxon>
        <taxon>Ascomycota</taxon>
        <taxon>Pezizomycotina</taxon>
        <taxon>Eurotiomycetes</taxon>
        <taxon>Eurotiomycetidae</taxon>
        <taxon>Eurotiales</taxon>
        <taxon>Aspergillaceae</taxon>
        <taxon>Aspergillus</taxon>
        <taxon>Aspergillus subgen. Circumdati</taxon>
    </lineage>
</organism>
<name>A0AAJ8BTC4_ASPNG</name>